<evidence type="ECO:0000313" key="3">
    <source>
        <dbReference type="EMBL" id="CAI2378451.1"/>
    </source>
</evidence>
<evidence type="ECO:0000313" key="4">
    <source>
        <dbReference type="Proteomes" id="UP001295684"/>
    </source>
</evidence>
<organism evidence="3 4">
    <name type="scientific">Euplotes crassus</name>
    <dbReference type="NCBI Taxonomy" id="5936"/>
    <lineage>
        <taxon>Eukaryota</taxon>
        <taxon>Sar</taxon>
        <taxon>Alveolata</taxon>
        <taxon>Ciliophora</taxon>
        <taxon>Intramacronucleata</taxon>
        <taxon>Spirotrichea</taxon>
        <taxon>Hypotrichia</taxon>
        <taxon>Euplotida</taxon>
        <taxon>Euplotidae</taxon>
        <taxon>Moneuplotes</taxon>
    </lineage>
</organism>
<proteinExistence type="predicted"/>
<dbReference type="EMBL" id="CAMPGE010020178">
    <property type="protein sequence ID" value="CAI2378451.1"/>
    <property type="molecule type" value="Genomic_DNA"/>
</dbReference>
<sequence>MENISNGSSDHPEDSREESKLVSTREILIDYHEEAEGEFEYDHDNQDGFGDSHFYPLLALFDVINGFFRKKEQKREAFEKILHFSEVNKLQDKNLSLQRVLVSKNEADSVQSYREEAETSNLSKIHDFNKTISYNHDPKEEIKNPEEVTMKDPFDTDSKSPILTPDNYLSDIEKNRDEILRNFESKISPQLEAREVQTEFNNYLLPLRDGAHKSAQAYPGEFSSQKCIQVDSKHFDEIDTKILSHKLSEELPKSPFYKIFVLLDEVAHKVPDLSQFLLKIRRELEVEIGAFELAKQEVESKRKELQQKADVILDLECANLENSVYLNNKIQELNTRIAELYDREENKSIEVCHADIQTDLTAQKIQETELDLLASKQNIEIDILSLNERIKEKEKQFKFNYESQKKEIELLRQEVENENKILISKKKQLLLSPFNELQSDAKLRDLVYHFKKANIQDIKAPEIDIEFEAYLRTEMFQISTLEDIDKLRATADRVVKLEYILLKEKSKMSIVSQYVDAAIQELECEKEEYRVMRQKYENLLVTERDLQKYKREQDEKNNKFQSIIVDYRDKISKIFDCFQEIMQIKRELPLDSKIAYALSPASSIKMSAEKIRKHYSQSGFHENLIKALEDIDIIIDIQKVLIKDVPNCDEHTLLKSMKDQWSAHQQSALSNQSLLAITNKKVEKMEWIKRVLDTESKFIEEEKRWIQKERQAILDQKARGEKGNFIGTFNSDSFDFMTSSVKRPSGFFNESDANKTKDKLEVEVEVMERLNSEIRAELDRINDEKVILIDKEENIQKERLNILLQYDSIKKLEQFYNEYHPVEKHIQIEGIDVNSENMREMFQKYLKVAGKSPQKFYDTKDRQMLMVFALHKMMYCLWHVASYNQYSYKDLLLIYFNLWRTKNKVDKQIKTRELLLVKMNSEPAQDNTRYQNSSEDTWFEIFWDKNKSRVLSQHVISDKRRSIHEEHLFVERKKIEREMKKYWKFKSQKALKMIFLHLRRKLRYILAYSFMKYRINVLLIARNRSKTKPRFLSLKK</sequence>
<accession>A0AAD1XTS8</accession>
<feature type="coiled-coil region" evidence="1">
    <location>
        <begin position="281"/>
        <end position="350"/>
    </location>
</feature>
<feature type="coiled-coil region" evidence="1">
    <location>
        <begin position="750"/>
        <end position="798"/>
    </location>
</feature>
<evidence type="ECO:0000256" key="1">
    <source>
        <dbReference type="SAM" id="Coils"/>
    </source>
</evidence>
<feature type="coiled-coil region" evidence="1">
    <location>
        <begin position="376"/>
        <end position="428"/>
    </location>
</feature>
<feature type="coiled-coil region" evidence="1">
    <location>
        <begin position="515"/>
        <end position="559"/>
    </location>
</feature>
<feature type="compositionally biased region" description="Basic and acidic residues" evidence="2">
    <location>
        <begin position="10"/>
        <end position="20"/>
    </location>
</feature>
<name>A0AAD1XTS8_EUPCR</name>
<reference evidence="3" key="1">
    <citation type="submission" date="2023-07" db="EMBL/GenBank/DDBJ databases">
        <authorList>
            <consortium name="AG Swart"/>
            <person name="Singh M."/>
            <person name="Singh A."/>
            <person name="Seah K."/>
            <person name="Emmerich C."/>
        </authorList>
    </citation>
    <scope>NUCLEOTIDE SEQUENCE</scope>
    <source>
        <strain evidence="3">DP1</strain>
    </source>
</reference>
<feature type="region of interest" description="Disordered" evidence="2">
    <location>
        <begin position="1"/>
        <end position="22"/>
    </location>
</feature>
<keyword evidence="4" id="KW-1185">Reference proteome</keyword>
<evidence type="ECO:0000256" key="2">
    <source>
        <dbReference type="SAM" id="MobiDB-lite"/>
    </source>
</evidence>
<dbReference type="AlphaFoldDB" id="A0AAD1XTS8"/>
<gene>
    <name evidence="3" type="ORF">ECRASSUSDP1_LOCUS19847</name>
</gene>
<protein>
    <submittedName>
        <fullName evidence="3">Uncharacterized protein</fullName>
    </submittedName>
</protein>
<comment type="caution">
    <text evidence="3">The sequence shown here is derived from an EMBL/GenBank/DDBJ whole genome shotgun (WGS) entry which is preliminary data.</text>
</comment>
<keyword evidence="1" id="KW-0175">Coiled coil</keyword>
<dbReference type="Proteomes" id="UP001295684">
    <property type="component" value="Unassembled WGS sequence"/>
</dbReference>